<dbReference type="PANTHER" id="PTHR34216:SF3">
    <property type="entry name" value="POLY-BETA-1,6-N-ACETYL-D-GLUCOSAMINE N-DEACETYLASE"/>
    <property type="match status" value="1"/>
</dbReference>
<dbReference type="InterPro" id="IPR051398">
    <property type="entry name" value="Polysacch_Deacetylase"/>
</dbReference>
<dbReference type="InterPro" id="IPR011330">
    <property type="entry name" value="Glyco_hydro/deAcase_b/a-brl"/>
</dbReference>
<dbReference type="GO" id="GO:0005576">
    <property type="term" value="C:extracellular region"/>
    <property type="evidence" value="ECO:0007669"/>
    <property type="project" value="UniProtKB-SubCell"/>
</dbReference>
<dbReference type="AlphaFoldDB" id="A0A5C5VPU7"/>
<dbReference type="PROSITE" id="PS51677">
    <property type="entry name" value="NODB"/>
    <property type="match status" value="1"/>
</dbReference>
<dbReference type="GO" id="GO:0016810">
    <property type="term" value="F:hydrolase activity, acting on carbon-nitrogen (but not peptide) bonds"/>
    <property type="evidence" value="ECO:0007669"/>
    <property type="project" value="InterPro"/>
</dbReference>
<evidence type="ECO:0000256" key="1">
    <source>
        <dbReference type="ARBA" id="ARBA00004613"/>
    </source>
</evidence>
<dbReference type="Pfam" id="PF01522">
    <property type="entry name" value="Polysacc_deac_1"/>
    <property type="match status" value="1"/>
</dbReference>
<comment type="subcellular location">
    <subcellularLocation>
        <location evidence="1">Secreted</location>
    </subcellularLocation>
</comment>
<name>A0A5C5VPU7_9BACT</name>
<dbReference type="PANTHER" id="PTHR34216">
    <property type="match status" value="1"/>
</dbReference>
<dbReference type="RefSeq" id="WP_146429794.1">
    <property type="nucleotide sequence ID" value="NZ_SJPF01000001.1"/>
</dbReference>
<protein>
    <submittedName>
        <fullName evidence="5">Polysaccharide deacetylase</fullName>
    </submittedName>
</protein>
<dbReference type="OrthoDB" id="9778320at2"/>
<evidence type="ECO:0000259" key="4">
    <source>
        <dbReference type="PROSITE" id="PS51677"/>
    </source>
</evidence>
<proteinExistence type="predicted"/>
<dbReference type="GO" id="GO:0005975">
    <property type="term" value="P:carbohydrate metabolic process"/>
    <property type="evidence" value="ECO:0007669"/>
    <property type="project" value="InterPro"/>
</dbReference>
<dbReference type="EMBL" id="SJPF01000001">
    <property type="protein sequence ID" value="TWT39642.1"/>
    <property type="molecule type" value="Genomic_DNA"/>
</dbReference>
<sequence>MSISRERLIDLYYRATLPWRLRWNHRHARVGLAPVMVLFYHRVADDNPSSWTISNKQFEEHLDWIGARFEFVSLEESQRRIALRYNPRPCVAITFDDGYAENCEQAIPLLVKRKIPFTYFVSTGNILTGQPFPHEVDAEFQAPVNTIEQLRNISAAGGEIGAHTRFHADLGAVDNEEQLYDEVVLATRELADAVGQSIRYFAFPYGLPKNLNDRAFEMCRDEGLLGVCSAYGAYNMPGDDPFHLQRIHGDPQMSRLRNWLTIDPRKLSIPRYTPEAMCSSPQSPNHADEASGVMV</sequence>
<organism evidence="5 6">
    <name type="scientific">Blastopirellula retiformator</name>
    <dbReference type="NCBI Taxonomy" id="2527970"/>
    <lineage>
        <taxon>Bacteria</taxon>
        <taxon>Pseudomonadati</taxon>
        <taxon>Planctomycetota</taxon>
        <taxon>Planctomycetia</taxon>
        <taxon>Pirellulales</taxon>
        <taxon>Pirellulaceae</taxon>
        <taxon>Blastopirellula</taxon>
    </lineage>
</organism>
<keyword evidence="2" id="KW-0732">Signal</keyword>
<evidence type="ECO:0000313" key="5">
    <source>
        <dbReference type="EMBL" id="TWT39642.1"/>
    </source>
</evidence>
<comment type="caution">
    <text evidence="5">The sequence shown here is derived from an EMBL/GenBank/DDBJ whole genome shotgun (WGS) entry which is preliminary data.</text>
</comment>
<reference evidence="5 6" key="1">
    <citation type="submission" date="2019-02" db="EMBL/GenBank/DDBJ databases">
        <title>Deep-cultivation of Planctomycetes and their phenomic and genomic characterization uncovers novel biology.</title>
        <authorList>
            <person name="Wiegand S."/>
            <person name="Jogler M."/>
            <person name="Boedeker C."/>
            <person name="Pinto D."/>
            <person name="Vollmers J."/>
            <person name="Rivas-Marin E."/>
            <person name="Kohn T."/>
            <person name="Peeters S.H."/>
            <person name="Heuer A."/>
            <person name="Rast P."/>
            <person name="Oberbeckmann S."/>
            <person name="Bunk B."/>
            <person name="Jeske O."/>
            <person name="Meyerdierks A."/>
            <person name="Storesund J.E."/>
            <person name="Kallscheuer N."/>
            <person name="Luecker S."/>
            <person name="Lage O.M."/>
            <person name="Pohl T."/>
            <person name="Merkel B.J."/>
            <person name="Hornburger P."/>
            <person name="Mueller R.-W."/>
            <person name="Bruemmer F."/>
            <person name="Labrenz M."/>
            <person name="Spormann A.M."/>
            <person name="Op Den Camp H."/>
            <person name="Overmann J."/>
            <person name="Amann R."/>
            <person name="Jetten M.S.M."/>
            <person name="Mascher T."/>
            <person name="Medema M.H."/>
            <person name="Devos D.P."/>
            <person name="Kaster A.-K."/>
            <person name="Ovreas L."/>
            <person name="Rohde M."/>
            <person name="Galperin M.Y."/>
            <person name="Jogler C."/>
        </authorList>
    </citation>
    <scope>NUCLEOTIDE SEQUENCE [LARGE SCALE GENOMIC DNA]</scope>
    <source>
        <strain evidence="5 6">Enr8</strain>
    </source>
</reference>
<evidence type="ECO:0000256" key="3">
    <source>
        <dbReference type="SAM" id="MobiDB-lite"/>
    </source>
</evidence>
<gene>
    <name evidence="5" type="ORF">Enr8_13430</name>
</gene>
<dbReference type="SUPFAM" id="SSF88713">
    <property type="entry name" value="Glycoside hydrolase/deacetylase"/>
    <property type="match status" value="1"/>
</dbReference>
<evidence type="ECO:0000256" key="2">
    <source>
        <dbReference type="ARBA" id="ARBA00022729"/>
    </source>
</evidence>
<dbReference type="Gene3D" id="3.20.20.370">
    <property type="entry name" value="Glycoside hydrolase/deacetylase"/>
    <property type="match status" value="1"/>
</dbReference>
<dbReference type="CDD" id="cd10918">
    <property type="entry name" value="CE4_NodB_like_5s_6s"/>
    <property type="match status" value="1"/>
</dbReference>
<dbReference type="InterPro" id="IPR002509">
    <property type="entry name" value="NODB_dom"/>
</dbReference>
<feature type="region of interest" description="Disordered" evidence="3">
    <location>
        <begin position="274"/>
        <end position="295"/>
    </location>
</feature>
<dbReference type="Proteomes" id="UP000318878">
    <property type="component" value="Unassembled WGS sequence"/>
</dbReference>
<accession>A0A5C5VPU7</accession>
<feature type="domain" description="NodB homology" evidence="4">
    <location>
        <begin position="89"/>
        <end position="295"/>
    </location>
</feature>
<evidence type="ECO:0000313" key="6">
    <source>
        <dbReference type="Proteomes" id="UP000318878"/>
    </source>
</evidence>
<keyword evidence="6" id="KW-1185">Reference proteome</keyword>